<reference evidence="1" key="1">
    <citation type="submission" date="2020-08" db="EMBL/GenBank/DDBJ databases">
        <title>Multicomponent nature underlies the extraordinary mechanical properties of spider dragline silk.</title>
        <authorList>
            <person name="Kono N."/>
            <person name="Nakamura H."/>
            <person name="Mori M."/>
            <person name="Yoshida Y."/>
            <person name="Ohtoshi R."/>
            <person name="Malay A.D."/>
            <person name="Moran D.A.P."/>
            <person name="Tomita M."/>
            <person name="Numata K."/>
            <person name="Arakawa K."/>
        </authorList>
    </citation>
    <scope>NUCLEOTIDE SEQUENCE</scope>
</reference>
<dbReference type="EMBL" id="BMAW01102905">
    <property type="protein sequence ID" value="GFT06457.1"/>
    <property type="molecule type" value="Genomic_DNA"/>
</dbReference>
<name>A0A8X6NBQ1_NEPPI</name>
<evidence type="ECO:0000313" key="2">
    <source>
        <dbReference type="Proteomes" id="UP000887013"/>
    </source>
</evidence>
<dbReference type="AlphaFoldDB" id="A0A8X6NBQ1"/>
<keyword evidence="2" id="KW-1185">Reference proteome</keyword>
<dbReference type="Proteomes" id="UP000887013">
    <property type="component" value="Unassembled WGS sequence"/>
</dbReference>
<comment type="caution">
    <text evidence="1">The sequence shown here is derived from an EMBL/GenBank/DDBJ whole genome shotgun (WGS) entry which is preliminary data.</text>
</comment>
<gene>
    <name evidence="1" type="ORF">NPIL_683531</name>
</gene>
<organism evidence="1 2">
    <name type="scientific">Nephila pilipes</name>
    <name type="common">Giant wood spider</name>
    <name type="synonym">Nephila maculata</name>
    <dbReference type="NCBI Taxonomy" id="299642"/>
    <lineage>
        <taxon>Eukaryota</taxon>
        <taxon>Metazoa</taxon>
        <taxon>Ecdysozoa</taxon>
        <taxon>Arthropoda</taxon>
        <taxon>Chelicerata</taxon>
        <taxon>Arachnida</taxon>
        <taxon>Araneae</taxon>
        <taxon>Araneomorphae</taxon>
        <taxon>Entelegynae</taxon>
        <taxon>Araneoidea</taxon>
        <taxon>Nephilidae</taxon>
        <taxon>Nephila</taxon>
    </lineage>
</organism>
<proteinExistence type="predicted"/>
<protein>
    <submittedName>
        <fullName evidence="1">Uncharacterized protein</fullName>
    </submittedName>
</protein>
<evidence type="ECO:0000313" key="1">
    <source>
        <dbReference type="EMBL" id="GFT06457.1"/>
    </source>
</evidence>
<accession>A0A8X6NBQ1</accession>
<sequence length="87" mass="9517">MAIVTEVNGAKKEEIGKTELLVLQAAKEGAAKVRTTMWYAVLSTEGTPNGTVELEVVSRSWERTNSDPRKSEVIFPGNLSAKRLAKQ</sequence>